<dbReference type="Pfam" id="PF21089">
    <property type="entry name" value="PKS_DH_N"/>
    <property type="match status" value="1"/>
</dbReference>
<dbReference type="InterPro" id="IPR042104">
    <property type="entry name" value="PKS_dehydratase_sf"/>
</dbReference>
<feature type="domain" description="Carrier" evidence="5">
    <location>
        <begin position="1739"/>
        <end position="1813"/>
    </location>
</feature>
<dbReference type="Proteomes" id="UP000612362">
    <property type="component" value="Unassembled WGS sequence"/>
</dbReference>
<dbReference type="InterPro" id="IPR036291">
    <property type="entry name" value="NAD(P)-bd_dom_sf"/>
</dbReference>
<dbReference type="InterPro" id="IPR050091">
    <property type="entry name" value="PKS_NRPS_Biosynth_Enz"/>
</dbReference>
<dbReference type="PROSITE" id="PS50075">
    <property type="entry name" value="CARRIER"/>
    <property type="match status" value="1"/>
</dbReference>
<dbReference type="FunFam" id="3.40.47.10:FF:000019">
    <property type="entry name" value="Polyketide synthase type I"/>
    <property type="match status" value="1"/>
</dbReference>
<evidence type="ECO:0000259" key="5">
    <source>
        <dbReference type="PROSITE" id="PS50075"/>
    </source>
</evidence>
<keyword evidence="1" id="KW-0596">Phosphopantetheine</keyword>
<reference evidence="8" key="1">
    <citation type="submission" date="2020-10" db="EMBL/GenBank/DDBJ databases">
        <title>Taxonomic study of unclassified bacteria belonging to the class Ktedonobacteria.</title>
        <authorList>
            <person name="Yabe S."/>
            <person name="Wang C.M."/>
            <person name="Zheng Y."/>
            <person name="Sakai Y."/>
            <person name="Cavaletti L."/>
            <person name="Monciardini P."/>
            <person name="Donadio S."/>
        </authorList>
    </citation>
    <scope>NUCLEOTIDE SEQUENCE</scope>
    <source>
        <strain evidence="8">SOSP1-1</strain>
    </source>
</reference>
<dbReference type="PROSITE" id="PS52004">
    <property type="entry name" value="KS3_2"/>
    <property type="match status" value="1"/>
</dbReference>
<dbReference type="SMART" id="SM00823">
    <property type="entry name" value="PKS_PP"/>
    <property type="match status" value="1"/>
</dbReference>
<dbReference type="Gene3D" id="3.40.366.10">
    <property type="entry name" value="Malonyl-Coenzyme A Acyl Carrier Protein, domain 2"/>
    <property type="match status" value="1"/>
</dbReference>
<dbReference type="RefSeq" id="WP_236031460.1">
    <property type="nucleotide sequence ID" value="NZ_BNJF01000002.1"/>
</dbReference>
<dbReference type="InterPro" id="IPR016036">
    <property type="entry name" value="Malonyl_transacylase_ACP-bd"/>
</dbReference>
<dbReference type="PROSITE" id="PS00606">
    <property type="entry name" value="KS3_1"/>
    <property type="match status" value="1"/>
</dbReference>
<dbReference type="SUPFAM" id="SSF51735">
    <property type="entry name" value="NAD(P)-binding Rossmann-fold domains"/>
    <property type="match status" value="2"/>
</dbReference>
<dbReference type="GO" id="GO:0006633">
    <property type="term" value="P:fatty acid biosynthetic process"/>
    <property type="evidence" value="ECO:0007669"/>
    <property type="project" value="InterPro"/>
</dbReference>
<dbReference type="InterPro" id="IPR009081">
    <property type="entry name" value="PP-bd_ACP"/>
</dbReference>
<feature type="domain" description="PKS/mFAS DH" evidence="7">
    <location>
        <begin position="912"/>
        <end position="1208"/>
    </location>
</feature>
<dbReference type="InterPro" id="IPR036736">
    <property type="entry name" value="ACP-like_sf"/>
</dbReference>
<evidence type="ECO:0000256" key="4">
    <source>
        <dbReference type="PROSITE-ProRule" id="PRU01363"/>
    </source>
</evidence>
<dbReference type="Pfam" id="PF14765">
    <property type="entry name" value="PS-DH"/>
    <property type="match status" value="1"/>
</dbReference>
<protein>
    <submittedName>
        <fullName evidence="8">Polyketide synthase</fullName>
    </submittedName>
</protein>
<dbReference type="InterPro" id="IPR013968">
    <property type="entry name" value="PKS_KR"/>
</dbReference>
<dbReference type="Gene3D" id="1.10.1200.10">
    <property type="entry name" value="ACP-like"/>
    <property type="match status" value="1"/>
</dbReference>
<gene>
    <name evidence="8" type="ORF">KSX_47480</name>
</gene>
<comment type="caution">
    <text evidence="8">The sequence shown here is derived from an EMBL/GenBank/DDBJ whole genome shotgun (WGS) entry which is preliminary data.</text>
</comment>
<dbReference type="InterPro" id="IPR016039">
    <property type="entry name" value="Thiolase-like"/>
</dbReference>
<name>A0A8J3MSX6_9CHLR</name>
<dbReference type="EMBL" id="BNJF01000002">
    <property type="protein sequence ID" value="GHO46585.1"/>
    <property type="molecule type" value="Genomic_DNA"/>
</dbReference>
<dbReference type="PROSITE" id="PS52019">
    <property type="entry name" value="PKS_MFAS_DH"/>
    <property type="match status" value="1"/>
</dbReference>
<dbReference type="InterPro" id="IPR014030">
    <property type="entry name" value="Ketoacyl_synth_N"/>
</dbReference>
<dbReference type="InterPro" id="IPR049551">
    <property type="entry name" value="PKS_DH_C"/>
</dbReference>
<dbReference type="CDD" id="cd00833">
    <property type="entry name" value="PKS"/>
    <property type="match status" value="1"/>
</dbReference>
<dbReference type="InterPro" id="IPR014031">
    <property type="entry name" value="Ketoacyl_synth_C"/>
</dbReference>
<dbReference type="Pfam" id="PF00550">
    <property type="entry name" value="PP-binding"/>
    <property type="match status" value="1"/>
</dbReference>
<dbReference type="GO" id="GO:0031177">
    <property type="term" value="F:phosphopantetheine binding"/>
    <property type="evidence" value="ECO:0007669"/>
    <property type="project" value="InterPro"/>
</dbReference>
<dbReference type="InterPro" id="IPR016035">
    <property type="entry name" value="Acyl_Trfase/lysoPLipase"/>
</dbReference>
<dbReference type="SUPFAM" id="SSF53901">
    <property type="entry name" value="Thiolase-like"/>
    <property type="match status" value="1"/>
</dbReference>
<dbReference type="GO" id="GO:0005737">
    <property type="term" value="C:cytoplasm"/>
    <property type="evidence" value="ECO:0007669"/>
    <property type="project" value="TreeGrafter"/>
</dbReference>
<dbReference type="SUPFAM" id="SSF55048">
    <property type="entry name" value="Probable ACP-binding domain of malonyl-CoA ACP transacylase"/>
    <property type="match status" value="1"/>
</dbReference>
<dbReference type="SUPFAM" id="SSF47336">
    <property type="entry name" value="ACP-like"/>
    <property type="match status" value="1"/>
</dbReference>
<dbReference type="Pfam" id="PF02801">
    <property type="entry name" value="Ketoacyl-synt_C"/>
    <property type="match status" value="1"/>
</dbReference>
<evidence type="ECO:0000259" key="6">
    <source>
        <dbReference type="PROSITE" id="PS52004"/>
    </source>
</evidence>
<dbReference type="InterPro" id="IPR049552">
    <property type="entry name" value="PKS_DH_N"/>
</dbReference>
<keyword evidence="2" id="KW-0597">Phosphoprotein</keyword>
<sequence>MSTISARKSEDSIAIVGIGCRFPGAPNPRAFWEMMCNGTDAITKVPADRYDVDAVYDPRPATPGKVMSRFGGFLDHVDQFDASFFGLSPREASRMDPQHRLLLEVAWEAIEDAGLVVDRLSSEVAGVFIGVITGDYWDRQFHNPADLDVYSTAGSARSGAAGRISYALGLKGVSVAVDAACSSSLVAVHLACQSLRTGSCSMALAGGVNIILNPDHTIGFSQGRMMAADGHCKTFDARADGYVRSEGAGVVVLKSLTRALADGDPIYAVIRGSSSNNDGHCDLFMAPSVEGQKAGLVLAYQDAGIDPRRVQYVEAHGTGTLAGDPVEINALGGVLCAGRTREHTLLVGSVKTNIGHTEGAAGLAGLIKVALSLKYGMIPPNLHFHEPSPRIPWDEYALSIPTSLQHWPECEGPRLAGVSSFGIAGTNAHVVVEEAPRQSGVRREAEPGAMHLFPLSARSPEALKELAASYLRHLEDEHHFDQELRDLCYSTSLRRARFEHRLALVGRSREDVCAGLRTYLRGETSSHVAYGRKSEQARRIAWIFPGQGSQWLGMGRELLVSEPVFRAAIEECDAAIYKHTDWSLLQELQADEAHSHLNDINVVQPTLFAIEVALAALWRSWGIKPDVVVGHSMGEVAAAYVAGVLSLEDAAWIICARSRLLLNVSGKGAMAVVELSTAQAEALIRDYQGRVSVAVNNSPHSTVISGEPEALNEILVLLEQNGIFGRLVRVDIASHSPQMDPLHDDLLALMERIQPRQVRVPMLSTVTNSYADGRELMAEYWVKNLREPVLFLDATRTLSDEGIDIFMEMSPHPVLVGALRQTLQEDGRIGVTLGSLRREEDESSALFNTLGVLFTAGLEPDWRVLLQGNERYVQLPTYPWQRQRHWNVSLERAHALASPSRLLQHADGLEAHAMLGLSTQSALHPSTHFWTTSVDTRLFSYLSEHCVYDVPVLPGASYVELALAAASEVFGTHHFVVSDLELTKTLFFPPGGATQTLQLIMTPEPDIEHMTLRFFSAPLGQEKQSGAWIQHASVRIQRIGEALKPEQIAHPVFAEVADSWELALEASAYYAGLRARGIQHGPLFQGITHVWRRAGEVVARLTIPDDVASNMHGYQVHPALMDAFWQGITPFLPEENDDSYVPVGVRRVKYHQKPMPGATLWTHALVNPQTSDAPGILEGDLFLLDEDGQVMLEVLGLRLQSLESGTHDMLRQRLNQLLYAVDWERQDLGEIASPSPTRRKWLLLSEPRGLGPWLAEQLRTSGDTVVNVMPGLAYSRLAERDFVLHPGSPQDFQQLLSELASIGDASESWGVVYLWGMATTFTSESTTRTLSDNLELVGVGALHMFQAVAALKSEPAPRVWLVTNGVQSIEEHDRTLALSQAQLWGLGRVAVYEYQDLHCSLIDLETAPTTRGIEALAREIRADNIADEVALRGDRRYVARLAHQVLPEEEVLGQQPLFREDGTYLLTGGLGGVGLRTAQWMVDEGARSIVLLGRRGASPEAQQAIDVMCSTGVDVRVMQADVACEEQLASVLAEIRQKMPPLRGIFHSAVVLDDGTLSQLDRERFLSVMPPKVDGAWNLHRLTLTDSLDYFVLFSSAASLIGSPGQGNYAAANAFMDMLAFYRQQQEYPALCINWGRWGEVGQAMKGDRGERLDARGFASMKPKDGLAILGSLLRQSPTQIGVMSFNLPSWSQFYPNLKDSSLFARLFAEVEIHEESEARAFRLTRDMLAEMDIDERPSALSRYLGDQIARVLGHTSLSLEADQPLNRLGIDSLMAVELKNRIVADLGVTIPVSTFLQSVPFKYLITSVDEQL</sequence>
<evidence type="ECO:0000256" key="2">
    <source>
        <dbReference type="ARBA" id="ARBA00022553"/>
    </source>
</evidence>
<dbReference type="Gene3D" id="3.30.70.3290">
    <property type="match status" value="1"/>
</dbReference>
<dbReference type="Gene3D" id="3.40.47.10">
    <property type="match status" value="1"/>
</dbReference>
<dbReference type="CDD" id="cd08955">
    <property type="entry name" value="KR_2_FAS_SDR_x"/>
    <property type="match status" value="1"/>
</dbReference>
<dbReference type="InterPro" id="IPR020806">
    <property type="entry name" value="PKS_PP-bd"/>
</dbReference>
<dbReference type="PANTHER" id="PTHR43775">
    <property type="entry name" value="FATTY ACID SYNTHASE"/>
    <property type="match status" value="1"/>
</dbReference>
<dbReference type="InterPro" id="IPR020841">
    <property type="entry name" value="PKS_Beta-ketoAc_synthase_dom"/>
</dbReference>
<feature type="region of interest" description="N-terminal hotdog fold" evidence="4">
    <location>
        <begin position="912"/>
        <end position="1043"/>
    </location>
</feature>
<dbReference type="SUPFAM" id="SSF52151">
    <property type="entry name" value="FabD/lysophospholipase-like"/>
    <property type="match status" value="1"/>
</dbReference>
<evidence type="ECO:0000313" key="9">
    <source>
        <dbReference type="Proteomes" id="UP000612362"/>
    </source>
</evidence>
<dbReference type="GO" id="GO:0004312">
    <property type="term" value="F:fatty acid synthase activity"/>
    <property type="evidence" value="ECO:0007669"/>
    <property type="project" value="TreeGrafter"/>
</dbReference>
<dbReference type="Pfam" id="PF22621">
    <property type="entry name" value="CurL-like_PKS_C"/>
    <property type="match status" value="1"/>
</dbReference>
<dbReference type="InterPro" id="IPR020807">
    <property type="entry name" value="PKS_DH"/>
</dbReference>
<feature type="domain" description="Ketosynthase family 3 (KS3)" evidence="6">
    <location>
        <begin position="10"/>
        <end position="434"/>
    </location>
</feature>
<dbReference type="InterPro" id="IPR018201">
    <property type="entry name" value="Ketoacyl_synth_AS"/>
</dbReference>
<feature type="active site" description="Proton donor; for dehydratase activity" evidence="4">
    <location>
        <position position="1122"/>
    </location>
</feature>
<organism evidence="8 9">
    <name type="scientific">Ktedonospora formicarum</name>
    <dbReference type="NCBI Taxonomy" id="2778364"/>
    <lineage>
        <taxon>Bacteria</taxon>
        <taxon>Bacillati</taxon>
        <taxon>Chloroflexota</taxon>
        <taxon>Ktedonobacteria</taxon>
        <taxon>Ktedonobacterales</taxon>
        <taxon>Ktedonobacteraceae</taxon>
        <taxon>Ktedonospora</taxon>
    </lineage>
</organism>
<accession>A0A8J3MSX6</accession>
<evidence type="ECO:0000313" key="8">
    <source>
        <dbReference type="EMBL" id="GHO46585.1"/>
    </source>
</evidence>
<dbReference type="Pfam" id="PF08659">
    <property type="entry name" value="KR"/>
    <property type="match status" value="1"/>
</dbReference>
<dbReference type="SMART" id="SM00822">
    <property type="entry name" value="PKS_KR"/>
    <property type="match status" value="1"/>
</dbReference>
<dbReference type="GO" id="GO:0071770">
    <property type="term" value="P:DIM/DIP cell wall layer assembly"/>
    <property type="evidence" value="ECO:0007669"/>
    <property type="project" value="TreeGrafter"/>
</dbReference>
<dbReference type="FunFam" id="3.40.366.10:FF:000002">
    <property type="entry name" value="Probable polyketide synthase 2"/>
    <property type="match status" value="1"/>
</dbReference>
<dbReference type="Pfam" id="PF00698">
    <property type="entry name" value="Acyl_transf_1"/>
    <property type="match status" value="1"/>
</dbReference>
<dbReference type="InterPro" id="IPR014043">
    <property type="entry name" value="Acyl_transferase_dom"/>
</dbReference>
<evidence type="ECO:0000256" key="3">
    <source>
        <dbReference type="ARBA" id="ARBA00022679"/>
    </source>
</evidence>
<feature type="active site" description="Proton acceptor; for dehydratase activity" evidence="4">
    <location>
        <position position="945"/>
    </location>
</feature>
<dbReference type="SMART" id="SM00827">
    <property type="entry name" value="PKS_AT"/>
    <property type="match status" value="1"/>
</dbReference>
<dbReference type="Gene3D" id="3.40.50.720">
    <property type="entry name" value="NAD(P)-binding Rossmann-like Domain"/>
    <property type="match status" value="1"/>
</dbReference>
<dbReference type="InterPro" id="IPR001227">
    <property type="entry name" value="Ac_transferase_dom_sf"/>
</dbReference>
<dbReference type="Gene3D" id="3.10.129.110">
    <property type="entry name" value="Polyketide synthase dehydratase"/>
    <property type="match status" value="1"/>
</dbReference>
<dbReference type="InterPro" id="IPR049900">
    <property type="entry name" value="PKS_mFAS_DH"/>
</dbReference>
<keyword evidence="9" id="KW-1185">Reference proteome</keyword>
<dbReference type="Pfam" id="PF00109">
    <property type="entry name" value="ketoacyl-synt"/>
    <property type="match status" value="1"/>
</dbReference>
<dbReference type="SMART" id="SM00826">
    <property type="entry name" value="PKS_DH"/>
    <property type="match status" value="1"/>
</dbReference>
<proteinExistence type="predicted"/>
<dbReference type="GO" id="GO:0005886">
    <property type="term" value="C:plasma membrane"/>
    <property type="evidence" value="ECO:0007669"/>
    <property type="project" value="TreeGrafter"/>
</dbReference>
<dbReference type="InterPro" id="IPR057326">
    <property type="entry name" value="KR_dom"/>
</dbReference>
<dbReference type="GO" id="GO:0004315">
    <property type="term" value="F:3-oxoacyl-[acyl-carrier-protein] synthase activity"/>
    <property type="evidence" value="ECO:0007669"/>
    <property type="project" value="InterPro"/>
</dbReference>
<evidence type="ECO:0000259" key="7">
    <source>
        <dbReference type="PROSITE" id="PS52019"/>
    </source>
</evidence>
<dbReference type="PANTHER" id="PTHR43775:SF37">
    <property type="entry name" value="SI:DKEY-61P9.11"/>
    <property type="match status" value="1"/>
</dbReference>
<keyword evidence="3" id="KW-0808">Transferase</keyword>
<evidence type="ECO:0000256" key="1">
    <source>
        <dbReference type="ARBA" id="ARBA00022450"/>
    </source>
</evidence>
<dbReference type="SMART" id="SM00825">
    <property type="entry name" value="PKS_KS"/>
    <property type="match status" value="1"/>
</dbReference>
<feature type="region of interest" description="C-terminal hotdog fold" evidence="4">
    <location>
        <begin position="1061"/>
        <end position="1208"/>
    </location>
</feature>